<dbReference type="OrthoDB" id="7684827at2759"/>
<dbReference type="EMBL" id="ADTU01002751">
    <property type="status" value="NOT_ANNOTATED_CDS"/>
    <property type="molecule type" value="Genomic_DNA"/>
</dbReference>
<evidence type="ECO:0000256" key="1">
    <source>
        <dbReference type="SAM" id="MobiDB-lite"/>
    </source>
</evidence>
<dbReference type="STRING" id="12957.A0A158NTK1"/>
<keyword evidence="3" id="KW-1185">Reference proteome</keyword>
<feature type="compositionally biased region" description="Basic residues" evidence="1">
    <location>
        <begin position="245"/>
        <end position="257"/>
    </location>
</feature>
<feature type="compositionally biased region" description="Basic residues" evidence="1">
    <location>
        <begin position="77"/>
        <end position="94"/>
    </location>
</feature>
<feature type="region of interest" description="Disordered" evidence="1">
    <location>
        <begin position="77"/>
        <end position="125"/>
    </location>
</feature>
<reference evidence="2" key="2">
    <citation type="submission" date="2016-04" db="UniProtKB">
        <authorList>
            <consortium name="EnsemblMetazoa"/>
        </authorList>
    </citation>
    <scope>IDENTIFICATION</scope>
</reference>
<dbReference type="KEGG" id="acep:105624106"/>
<proteinExistence type="predicted"/>
<dbReference type="EnsemblMetazoa" id="XM_012205469.1">
    <property type="protein sequence ID" value="XP_012060859.1"/>
    <property type="gene ID" value="LOC105624106"/>
</dbReference>
<accession>A0A158NTK1</accession>
<evidence type="ECO:0000313" key="2">
    <source>
        <dbReference type="EnsemblMetazoa" id="XP_012060859.1"/>
    </source>
</evidence>
<name>A0A158NTK1_ATTCE</name>
<evidence type="ECO:0000313" key="3">
    <source>
        <dbReference type="Proteomes" id="UP000005205"/>
    </source>
</evidence>
<dbReference type="Proteomes" id="UP000005205">
    <property type="component" value="Unassembled WGS sequence"/>
</dbReference>
<dbReference type="AlphaFoldDB" id="A0A158NTK1"/>
<sequence>MQRYVTGKEESMRKFMREMEKNICKWMEKVNMMGQIEQMRKEWKKRKMEMEEGRRKNKEECNKERRTLERRIEKLKWKRKKKTKKTKDRRRRRNNIVIRDNDLRREKEMQKQLKDKAKEEKEKGNNVKIHKETRNIVKVGNKKSEEFWIEKGLRQGCPLNPTLFNIPIYQYMSDLEEEMAKGQIGEVVTGKEKCWKRSVEKREKEEDKWKKKRQEVLERAEMSKEQVRKIRETGNQRIAKISLRERRKKKEERKKKDKLKECKETKSEIQMEEFIGVEDKGLKKMKKE</sequence>
<dbReference type="InParanoid" id="A0A158NTK1"/>
<feature type="compositionally biased region" description="Basic and acidic residues" evidence="1">
    <location>
        <begin position="99"/>
        <end position="125"/>
    </location>
</feature>
<reference evidence="3" key="1">
    <citation type="journal article" date="2011" name="PLoS Genet.">
        <title>The genome sequence of the leaf-cutter ant Atta cephalotes reveals insights into its obligate symbiotic lifestyle.</title>
        <authorList>
            <person name="Suen G."/>
            <person name="Teiling C."/>
            <person name="Li L."/>
            <person name="Holt C."/>
            <person name="Abouheif E."/>
            <person name="Bornberg-Bauer E."/>
            <person name="Bouffard P."/>
            <person name="Caldera E.J."/>
            <person name="Cash E."/>
            <person name="Cavanaugh A."/>
            <person name="Denas O."/>
            <person name="Elhaik E."/>
            <person name="Fave M.J."/>
            <person name="Gadau J."/>
            <person name="Gibson J.D."/>
            <person name="Graur D."/>
            <person name="Grubbs K.J."/>
            <person name="Hagen D.E."/>
            <person name="Harkins T.T."/>
            <person name="Helmkampf M."/>
            <person name="Hu H."/>
            <person name="Johnson B.R."/>
            <person name="Kim J."/>
            <person name="Marsh S.E."/>
            <person name="Moeller J.A."/>
            <person name="Munoz-Torres M.C."/>
            <person name="Murphy M.C."/>
            <person name="Naughton M.C."/>
            <person name="Nigam S."/>
            <person name="Overson R."/>
            <person name="Rajakumar R."/>
            <person name="Reese J.T."/>
            <person name="Scott J.J."/>
            <person name="Smith C.R."/>
            <person name="Tao S."/>
            <person name="Tsutsui N.D."/>
            <person name="Viljakainen L."/>
            <person name="Wissler L."/>
            <person name="Yandell M.D."/>
            <person name="Zimmer F."/>
            <person name="Taylor J."/>
            <person name="Slater S.C."/>
            <person name="Clifton S.W."/>
            <person name="Warren W.C."/>
            <person name="Elsik C.G."/>
            <person name="Smith C.D."/>
            <person name="Weinstock G.M."/>
            <person name="Gerardo N.M."/>
            <person name="Currie C.R."/>
        </authorList>
    </citation>
    <scope>NUCLEOTIDE SEQUENCE [LARGE SCALE GENOMIC DNA]</scope>
</reference>
<gene>
    <name evidence="2" type="primary">105624106</name>
</gene>
<organism evidence="2 3">
    <name type="scientific">Atta cephalotes</name>
    <name type="common">Leafcutter ant</name>
    <dbReference type="NCBI Taxonomy" id="12957"/>
    <lineage>
        <taxon>Eukaryota</taxon>
        <taxon>Metazoa</taxon>
        <taxon>Ecdysozoa</taxon>
        <taxon>Arthropoda</taxon>
        <taxon>Hexapoda</taxon>
        <taxon>Insecta</taxon>
        <taxon>Pterygota</taxon>
        <taxon>Neoptera</taxon>
        <taxon>Endopterygota</taxon>
        <taxon>Hymenoptera</taxon>
        <taxon>Apocrita</taxon>
        <taxon>Aculeata</taxon>
        <taxon>Formicoidea</taxon>
        <taxon>Formicidae</taxon>
        <taxon>Myrmicinae</taxon>
        <taxon>Atta</taxon>
    </lineage>
</organism>
<dbReference type="EMBL" id="ADTU01002750">
    <property type="status" value="NOT_ANNOTATED_CDS"/>
    <property type="molecule type" value="Genomic_DNA"/>
</dbReference>
<feature type="region of interest" description="Disordered" evidence="1">
    <location>
        <begin position="210"/>
        <end position="262"/>
    </location>
</feature>
<protein>
    <submittedName>
        <fullName evidence="2">Uncharacterized protein</fullName>
    </submittedName>
</protein>
<feature type="compositionally biased region" description="Basic and acidic residues" evidence="1">
    <location>
        <begin position="210"/>
        <end position="234"/>
    </location>
</feature>